<dbReference type="Pfam" id="PF01636">
    <property type="entry name" value="APH"/>
    <property type="match status" value="1"/>
</dbReference>
<dbReference type="InterPro" id="IPR011009">
    <property type="entry name" value="Kinase-like_dom_sf"/>
</dbReference>
<dbReference type="SUPFAM" id="SSF56112">
    <property type="entry name" value="Protein kinase-like (PK-like)"/>
    <property type="match status" value="1"/>
</dbReference>
<evidence type="ECO:0000313" key="3">
    <source>
        <dbReference type="Proteomes" id="UP001174205"/>
    </source>
</evidence>
<proteinExistence type="predicted"/>
<comment type="caution">
    <text evidence="2">The sequence shown here is derived from an EMBL/GenBank/DDBJ whole genome shotgun (WGS) entry which is preliminary data.</text>
</comment>
<keyword evidence="3" id="KW-1185">Reference proteome</keyword>
<dbReference type="Gene3D" id="3.90.1200.10">
    <property type="match status" value="1"/>
</dbReference>
<gene>
    <name evidence="2" type="ORF">P5G61_00400</name>
</gene>
<dbReference type="EMBL" id="JAROCD010000001">
    <property type="protein sequence ID" value="MDN4599670.1"/>
    <property type="molecule type" value="Genomic_DNA"/>
</dbReference>
<reference evidence="2" key="1">
    <citation type="submission" date="2023-03" db="EMBL/GenBank/DDBJ databases">
        <title>MT1 and MT2 Draft Genomes of Novel Species.</title>
        <authorList>
            <person name="Venkateswaran K."/>
        </authorList>
    </citation>
    <scope>NUCLEOTIDE SEQUENCE</scope>
    <source>
        <strain evidence="2">F6_3S_P_1C</strain>
    </source>
</reference>
<sequence>MESITLQQLIEQTIHQYVSSDTHILNIESNPIQAGSQAVELLRHHVEFLVNGLKKDIYLITKKATFIERSALSRLFLQGANVPFSLSNEPHSEDRSLICIQDVDYQTDYSHLDMDLLQNKELRALAYIHGTNMGSKKELPWISAVDRNHIIDMMENRWRPSWTTAIESPAFIEGFGLPILSEIEAVASSIVDDLEVLIRDEHMHTMIHNDLNPGNILVHNNENVYFIDWEEARYGSVFFDIPLRCSHLRQVEIYREALSSYGYDIPQEQFEKYFSLASRYLGIRYMSWNLGVWEQHPHAKDDLIKYMKMVTQPLFS</sequence>
<dbReference type="InterPro" id="IPR002575">
    <property type="entry name" value="Aminoglycoside_PTrfase"/>
</dbReference>
<name>A0ABT8J3N8_9BACL</name>
<evidence type="ECO:0000259" key="1">
    <source>
        <dbReference type="Pfam" id="PF01636"/>
    </source>
</evidence>
<evidence type="ECO:0000313" key="2">
    <source>
        <dbReference type="EMBL" id="MDN4599670.1"/>
    </source>
</evidence>
<dbReference type="RefSeq" id="WP_301243270.1">
    <property type="nucleotide sequence ID" value="NZ_JAROCD010000001.1"/>
</dbReference>
<protein>
    <submittedName>
        <fullName evidence="2">Aminoglycoside phosphotransferase family protein</fullName>
    </submittedName>
</protein>
<organism evidence="2 3">
    <name type="scientific">Paenibacillus vandeheii</name>
    <dbReference type="NCBI Taxonomy" id="3035917"/>
    <lineage>
        <taxon>Bacteria</taxon>
        <taxon>Bacillati</taxon>
        <taxon>Bacillota</taxon>
        <taxon>Bacilli</taxon>
        <taxon>Bacillales</taxon>
        <taxon>Paenibacillaceae</taxon>
        <taxon>Paenibacillus</taxon>
    </lineage>
</organism>
<feature type="domain" description="Aminoglycoside phosphotransferase" evidence="1">
    <location>
        <begin position="123"/>
        <end position="241"/>
    </location>
</feature>
<accession>A0ABT8J3N8</accession>
<dbReference type="Proteomes" id="UP001174205">
    <property type="component" value="Unassembled WGS sequence"/>
</dbReference>